<protein>
    <submittedName>
        <fullName evidence="1">Uncharacterized protein</fullName>
    </submittedName>
</protein>
<evidence type="ECO:0000313" key="1">
    <source>
        <dbReference type="EMBL" id="GBP85254.1"/>
    </source>
</evidence>
<keyword evidence="2" id="KW-1185">Reference proteome</keyword>
<gene>
    <name evidence="1" type="ORF">EVAR_92021_1</name>
</gene>
<dbReference type="EMBL" id="BGZK01001725">
    <property type="protein sequence ID" value="GBP85254.1"/>
    <property type="molecule type" value="Genomic_DNA"/>
</dbReference>
<dbReference type="OrthoDB" id="7447385at2759"/>
<organism evidence="1 2">
    <name type="scientific">Eumeta variegata</name>
    <name type="common">Bagworm moth</name>
    <name type="synonym">Eumeta japonica</name>
    <dbReference type="NCBI Taxonomy" id="151549"/>
    <lineage>
        <taxon>Eukaryota</taxon>
        <taxon>Metazoa</taxon>
        <taxon>Ecdysozoa</taxon>
        <taxon>Arthropoda</taxon>
        <taxon>Hexapoda</taxon>
        <taxon>Insecta</taxon>
        <taxon>Pterygota</taxon>
        <taxon>Neoptera</taxon>
        <taxon>Endopterygota</taxon>
        <taxon>Lepidoptera</taxon>
        <taxon>Glossata</taxon>
        <taxon>Ditrysia</taxon>
        <taxon>Tineoidea</taxon>
        <taxon>Psychidae</taxon>
        <taxon>Oiketicinae</taxon>
        <taxon>Eumeta</taxon>
    </lineage>
</organism>
<dbReference type="AlphaFoldDB" id="A0A4C1ZDR5"/>
<proteinExistence type="predicted"/>
<evidence type="ECO:0000313" key="2">
    <source>
        <dbReference type="Proteomes" id="UP000299102"/>
    </source>
</evidence>
<comment type="caution">
    <text evidence="1">The sequence shown here is derived from an EMBL/GenBank/DDBJ whole genome shotgun (WGS) entry which is preliminary data.</text>
</comment>
<sequence length="96" mass="11007">MIKTENDVFLNTNTESVKRLKMSDCKENDMEQLGPGTSRFNRKPCLQNDLAMMLHSSSEDESTEMPEKGSIEAVLKKELLAYRTKKRINVDENPLN</sequence>
<reference evidence="1 2" key="1">
    <citation type="journal article" date="2019" name="Commun. Biol.">
        <title>The bagworm genome reveals a unique fibroin gene that provides high tensile strength.</title>
        <authorList>
            <person name="Kono N."/>
            <person name="Nakamura H."/>
            <person name="Ohtoshi R."/>
            <person name="Tomita M."/>
            <person name="Numata K."/>
            <person name="Arakawa K."/>
        </authorList>
    </citation>
    <scope>NUCLEOTIDE SEQUENCE [LARGE SCALE GENOMIC DNA]</scope>
</reference>
<name>A0A4C1ZDR5_EUMVA</name>
<dbReference type="Proteomes" id="UP000299102">
    <property type="component" value="Unassembled WGS sequence"/>
</dbReference>
<accession>A0A4C1ZDR5</accession>